<gene>
    <name evidence="8" type="ORF">GSCOC_T00023849001</name>
</gene>
<keyword evidence="3" id="KW-0963">Cytoplasm</keyword>
<feature type="compositionally biased region" description="Polar residues" evidence="6">
    <location>
        <begin position="136"/>
        <end position="167"/>
    </location>
</feature>
<dbReference type="PANTHER" id="PTHR46372">
    <property type="entry name" value="PROTEIN WVD2-LIKE 3"/>
    <property type="match status" value="1"/>
</dbReference>
<dbReference type="EMBL" id="HG739107">
    <property type="protein sequence ID" value="CDP06837.1"/>
    <property type="molecule type" value="Genomic_DNA"/>
</dbReference>
<comment type="similarity">
    <text evidence="2">Belongs to the TPX2 family.</text>
</comment>
<dbReference type="AlphaFoldDB" id="A0A068UEY2"/>
<evidence type="ECO:0000256" key="6">
    <source>
        <dbReference type="SAM" id="MobiDB-lite"/>
    </source>
</evidence>
<feature type="domain" description="TPX2 C-terminal" evidence="7">
    <location>
        <begin position="210"/>
        <end position="279"/>
    </location>
</feature>
<sequence length="463" mass="50168">MGRDVTGLRIDKKPDNAPKSNGIDHMSVYVAPKIAVERDPSEVEDHSAKGTVVQDGHEKQDVLGVKSINFNPGLPEVKTQKAESLKALEKKLSSPIKLTSVSAARGTLQTSPPAPHSPSLVNEKQNYSASDADGAGSTNTGINGAVETNDSHSLMTTQKSELTSPLASTKIVDTDNQKYHAEDDNLSLASSAATSIRTIRSKITVPSAPTFRCVERLERRKEFYTKLDEKHKALEAEKAEYAARTKEEDEAAIKQLRKSMVVKANPVPSFYREGPPPKVELKKLPVTRAKSPNLSRRKSCSDAAKSCKSSTDEKGACARTKRHSFGVCKEGSTKPTTPKNKDVIGGRNVAAGISREGSSTSTKYKNMQSRQSLNGANRIKDQAKQVKQTSKTSDVVQQNNTDISVVEEMTKVPDHIADITVVEETTKTSYSVPGQMSADNAIVEDARKDSHIQKVASDIAVET</sequence>
<feature type="compositionally biased region" description="Polar residues" evidence="6">
    <location>
        <begin position="385"/>
        <end position="395"/>
    </location>
</feature>
<dbReference type="OMA" id="SAPNFRC"/>
<feature type="region of interest" description="Disordered" evidence="6">
    <location>
        <begin position="1"/>
        <end position="24"/>
    </location>
</feature>
<feature type="compositionally biased region" description="Polar residues" evidence="6">
    <location>
        <begin position="119"/>
        <end position="129"/>
    </location>
</feature>
<feature type="region of interest" description="Disordered" evidence="6">
    <location>
        <begin position="38"/>
        <end position="60"/>
    </location>
</feature>
<accession>A0A068UEY2</accession>
<dbReference type="InterPro" id="IPR027329">
    <property type="entry name" value="TPX2_C"/>
</dbReference>
<organism evidence="8 9">
    <name type="scientific">Coffea canephora</name>
    <name type="common">Robusta coffee</name>
    <dbReference type="NCBI Taxonomy" id="49390"/>
    <lineage>
        <taxon>Eukaryota</taxon>
        <taxon>Viridiplantae</taxon>
        <taxon>Streptophyta</taxon>
        <taxon>Embryophyta</taxon>
        <taxon>Tracheophyta</taxon>
        <taxon>Spermatophyta</taxon>
        <taxon>Magnoliopsida</taxon>
        <taxon>eudicotyledons</taxon>
        <taxon>Gunneridae</taxon>
        <taxon>Pentapetalae</taxon>
        <taxon>asterids</taxon>
        <taxon>lamiids</taxon>
        <taxon>Gentianales</taxon>
        <taxon>Rubiaceae</taxon>
        <taxon>Ixoroideae</taxon>
        <taxon>Gardenieae complex</taxon>
        <taxon>Bertiereae - Coffeeae clade</taxon>
        <taxon>Coffeeae</taxon>
        <taxon>Coffea</taxon>
    </lineage>
</organism>
<evidence type="ECO:0000256" key="2">
    <source>
        <dbReference type="ARBA" id="ARBA00005885"/>
    </source>
</evidence>
<reference evidence="9" key="1">
    <citation type="journal article" date="2014" name="Science">
        <title>The coffee genome provides insight into the convergent evolution of caffeine biosynthesis.</title>
        <authorList>
            <person name="Denoeud F."/>
            <person name="Carretero-Paulet L."/>
            <person name="Dereeper A."/>
            <person name="Droc G."/>
            <person name="Guyot R."/>
            <person name="Pietrella M."/>
            <person name="Zheng C."/>
            <person name="Alberti A."/>
            <person name="Anthony F."/>
            <person name="Aprea G."/>
            <person name="Aury J.M."/>
            <person name="Bento P."/>
            <person name="Bernard M."/>
            <person name="Bocs S."/>
            <person name="Campa C."/>
            <person name="Cenci A."/>
            <person name="Combes M.C."/>
            <person name="Crouzillat D."/>
            <person name="Da Silva C."/>
            <person name="Daddiego L."/>
            <person name="De Bellis F."/>
            <person name="Dussert S."/>
            <person name="Garsmeur O."/>
            <person name="Gayraud T."/>
            <person name="Guignon V."/>
            <person name="Jahn K."/>
            <person name="Jamilloux V."/>
            <person name="Joet T."/>
            <person name="Labadie K."/>
            <person name="Lan T."/>
            <person name="Leclercq J."/>
            <person name="Lepelley M."/>
            <person name="Leroy T."/>
            <person name="Li L.T."/>
            <person name="Librado P."/>
            <person name="Lopez L."/>
            <person name="Munoz A."/>
            <person name="Noel B."/>
            <person name="Pallavicini A."/>
            <person name="Perrotta G."/>
            <person name="Poncet V."/>
            <person name="Pot D."/>
            <person name="Priyono X."/>
            <person name="Rigoreau M."/>
            <person name="Rouard M."/>
            <person name="Rozas J."/>
            <person name="Tranchant-Dubreuil C."/>
            <person name="VanBuren R."/>
            <person name="Zhang Q."/>
            <person name="Andrade A.C."/>
            <person name="Argout X."/>
            <person name="Bertrand B."/>
            <person name="de Kochko A."/>
            <person name="Graziosi G."/>
            <person name="Henry R.J."/>
            <person name="Jayarama X."/>
            <person name="Ming R."/>
            <person name="Nagai C."/>
            <person name="Rounsley S."/>
            <person name="Sankoff D."/>
            <person name="Giuliano G."/>
            <person name="Albert V.A."/>
            <person name="Wincker P."/>
            <person name="Lashermes P."/>
        </authorList>
    </citation>
    <scope>NUCLEOTIDE SEQUENCE [LARGE SCALE GENOMIC DNA]</scope>
    <source>
        <strain evidence="9">cv. DH200-94</strain>
    </source>
</reference>
<evidence type="ECO:0000313" key="8">
    <source>
        <dbReference type="EMBL" id="CDP06837.1"/>
    </source>
</evidence>
<dbReference type="GO" id="GO:0000226">
    <property type="term" value="P:microtubule cytoskeleton organization"/>
    <property type="evidence" value="ECO:0007669"/>
    <property type="project" value="InterPro"/>
</dbReference>
<dbReference type="FunCoup" id="A0A068UEY2">
    <property type="interactions" value="146"/>
</dbReference>
<evidence type="ECO:0000259" key="7">
    <source>
        <dbReference type="Pfam" id="PF06886"/>
    </source>
</evidence>
<feature type="compositionally biased region" description="Polar residues" evidence="6">
    <location>
        <begin position="356"/>
        <end position="375"/>
    </location>
</feature>
<feature type="region of interest" description="Disordered" evidence="6">
    <location>
        <begin position="286"/>
        <end position="315"/>
    </location>
</feature>
<dbReference type="Gramene" id="CDP06837">
    <property type="protein sequence ID" value="CDP06837"/>
    <property type="gene ID" value="GSCOC_T00023849001"/>
</dbReference>
<dbReference type="InterPro" id="IPR044806">
    <property type="entry name" value="WVD2/WDL1-4"/>
</dbReference>
<keyword evidence="4" id="KW-0493">Microtubule</keyword>
<evidence type="ECO:0000313" key="9">
    <source>
        <dbReference type="Proteomes" id="UP000295252"/>
    </source>
</evidence>
<feature type="region of interest" description="Disordered" evidence="6">
    <location>
        <begin position="101"/>
        <end position="168"/>
    </location>
</feature>
<dbReference type="Pfam" id="PF06886">
    <property type="entry name" value="TPX2"/>
    <property type="match status" value="1"/>
</dbReference>
<dbReference type="STRING" id="49390.A0A068UEY2"/>
<dbReference type="GO" id="GO:0005874">
    <property type="term" value="C:microtubule"/>
    <property type="evidence" value="ECO:0007669"/>
    <property type="project" value="UniProtKB-KW"/>
</dbReference>
<comment type="subcellular location">
    <subcellularLocation>
        <location evidence="1">Cytoplasm</location>
        <location evidence="1">Cytoskeleton</location>
    </subcellularLocation>
</comment>
<dbReference type="GO" id="GO:0008017">
    <property type="term" value="F:microtubule binding"/>
    <property type="evidence" value="ECO:0007669"/>
    <property type="project" value="InterPro"/>
</dbReference>
<feature type="compositionally biased region" description="Basic and acidic residues" evidence="6">
    <location>
        <begin position="38"/>
        <end position="48"/>
    </location>
</feature>
<keyword evidence="5" id="KW-0206">Cytoskeleton</keyword>
<dbReference type="Proteomes" id="UP000295252">
    <property type="component" value="Chromosome IV"/>
</dbReference>
<proteinExistence type="inferred from homology"/>
<dbReference type="OrthoDB" id="1925970at2759"/>
<dbReference type="InParanoid" id="A0A068UEY2"/>
<feature type="compositionally biased region" description="Polar residues" evidence="6">
    <location>
        <begin position="101"/>
        <end position="111"/>
    </location>
</feature>
<dbReference type="PANTHER" id="PTHR46372:SF6">
    <property type="entry name" value="PROTEIN WVD2-LIKE 1"/>
    <property type="match status" value="1"/>
</dbReference>
<keyword evidence="9" id="KW-1185">Reference proteome</keyword>
<name>A0A068UEY2_COFCA</name>
<dbReference type="PhylomeDB" id="A0A068UEY2"/>
<evidence type="ECO:0000256" key="3">
    <source>
        <dbReference type="ARBA" id="ARBA00022490"/>
    </source>
</evidence>
<evidence type="ECO:0000256" key="5">
    <source>
        <dbReference type="ARBA" id="ARBA00023212"/>
    </source>
</evidence>
<feature type="region of interest" description="Disordered" evidence="6">
    <location>
        <begin position="356"/>
        <end position="395"/>
    </location>
</feature>
<evidence type="ECO:0000256" key="4">
    <source>
        <dbReference type="ARBA" id="ARBA00022701"/>
    </source>
</evidence>
<protein>
    <recommendedName>
        <fullName evidence="7">TPX2 C-terminal domain-containing protein</fullName>
    </recommendedName>
</protein>
<evidence type="ECO:0000256" key="1">
    <source>
        <dbReference type="ARBA" id="ARBA00004245"/>
    </source>
</evidence>